<dbReference type="InterPro" id="IPR013780">
    <property type="entry name" value="Glyco_hydro_b"/>
</dbReference>
<keyword evidence="3" id="KW-0378">Hydrolase</keyword>
<dbReference type="GO" id="GO:0045493">
    <property type="term" value="P:xylan catabolic process"/>
    <property type="evidence" value="ECO:0007669"/>
    <property type="project" value="UniProtKB-KW"/>
</dbReference>
<keyword evidence="3" id="KW-0624">Polysaccharide degradation</keyword>
<keyword evidence="3" id="KW-0119">Carbohydrate metabolism</keyword>
<organism evidence="3 4">
    <name type="scientific">Arcticibacterium luteifluviistationis</name>
    <dbReference type="NCBI Taxonomy" id="1784714"/>
    <lineage>
        <taxon>Bacteria</taxon>
        <taxon>Pseudomonadati</taxon>
        <taxon>Bacteroidota</taxon>
        <taxon>Cytophagia</taxon>
        <taxon>Cytophagales</taxon>
        <taxon>Leadbetterellaceae</taxon>
        <taxon>Arcticibacterium</taxon>
    </lineage>
</organism>
<dbReference type="EMBL" id="CP029480">
    <property type="protein sequence ID" value="AWV98542.1"/>
    <property type="molecule type" value="Genomic_DNA"/>
</dbReference>
<gene>
    <name evidence="3" type="ORF">DJ013_10320</name>
</gene>
<dbReference type="PANTHER" id="PTHR42767">
    <property type="entry name" value="ENDO-BETA-1,6-GALACTANASE"/>
    <property type="match status" value="1"/>
</dbReference>
<reference evidence="3 4" key="1">
    <citation type="submission" date="2018-05" db="EMBL/GenBank/DDBJ databases">
        <title>Complete genome sequence of Arcticibacterium luteifluviistationis SM1504T, a cytophagaceae bacterium isolated from Arctic surface seawater.</title>
        <authorList>
            <person name="Li Y."/>
            <person name="Qin Q.-L."/>
        </authorList>
    </citation>
    <scope>NUCLEOTIDE SEQUENCE [LARGE SCALE GENOMIC DNA]</scope>
    <source>
        <strain evidence="3 4">SM1504</strain>
    </source>
</reference>
<dbReference type="Gene3D" id="3.20.20.80">
    <property type="entry name" value="Glycosidases"/>
    <property type="match status" value="1"/>
</dbReference>
<dbReference type="GO" id="GO:0004553">
    <property type="term" value="F:hydrolase activity, hydrolyzing O-glycosyl compounds"/>
    <property type="evidence" value="ECO:0007669"/>
    <property type="project" value="InterPro"/>
</dbReference>
<name>A0A2Z4GB86_9BACT</name>
<evidence type="ECO:0000313" key="4">
    <source>
        <dbReference type="Proteomes" id="UP000249873"/>
    </source>
</evidence>
<keyword evidence="1" id="KW-0732">Signal</keyword>
<dbReference type="AlphaFoldDB" id="A0A2Z4GB86"/>
<dbReference type="Gene3D" id="2.60.40.1180">
    <property type="entry name" value="Golgi alpha-mannosidase II"/>
    <property type="match status" value="1"/>
</dbReference>
<dbReference type="InterPro" id="IPR017853">
    <property type="entry name" value="GH"/>
</dbReference>
<dbReference type="Proteomes" id="UP000249873">
    <property type="component" value="Chromosome"/>
</dbReference>
<feature type="chain" id="PRO_5016343225" evidence="1">
    <location>
        <begin position="28"/>
        <end position="530"/>
    </location>
</feature>
<dbReference type="PROSITE" id="PS51257">
    <property type="entry name" value="PROKAR_LIPOPROTEIN"/>
    <property type="match status" value="1"/>
</dbReference>
<feature type="signal peptide" evidence="1">
    <location>
        <begin position="1"/>
        <end position="27"/>
    </location>
</feature>
<dbReference type="OrthoDB" id="9806701at2"/>
<keyword evidence="4" id="KW-1185">Reference proteome</keyword>
<dbReference type="PANTHER" id="PTHR42767:SF1">
    <property type="entry name" value="ENDO-BETA-1,6-GALACTANASE-LIKE DOMAIN-CONTAINING PROTEIN"/>
    <property type="match status" value="1"/>
</dbReference>
<dbReference type="SUPFAM" id="SSF51445">
    <property type="entry name" value="(Trans)glycosidases"/>
    <property type="match status" value="1"/>
</dbReference>
<protein>
    <submittedName>
        <fullName evidence="3">Xylanase</fullName>
    </submittedName>
</protein>
<proteinExistence type="predicted"/>
<dbReference type="RefSeq" id="WP_111371735.1">
    <property type="nucleotide sequence ID" value="NZ_CP029480.1"/>
</dbReference>
<evidence type="ECO:0000256" key="1">
    <source>
        <dbReference type="SAM" id="SignalP"/>
    </source>
</evidence>
<dbReference type="Pfam" id="PF14587">
    <property type="entry name" value="Glyco_hydr_30_2"/>
    <property type="match status" value="1"/>
</dbReference>
<feature type="domain" description="Endo-beta-1,6-galactanase-like" evidence="2">
    <location>
        <begin position="48"/>
        <end position="408"/>
    </location>
</feature>
<keyword evidence="3" id="KW-0326">Glycosidase</keyword>
<evidence type="ECO:0000259" key="2">
    <source>
        <dbReference type="Pfam" id="PF14587"/>
    </source>
</evidence>
<keyword evidence="3" id="KW-0858">Xylan degradation</keyword>
<dbReference type="KEGG" id="als:DJ013_10320"/>
<sequence>MLKRNRKFRISALSVVLFSFISFFSFTSCGSDSLQTAPVVTPEIDNAIQINALTDRRFQEIENFGASDAWACAFVGEWPAAKKEAIAELLFSKELDNSGNPKGIGLSLWRFNLGAGSAEQGADSDIKDEWRRGESFFNADGSYDWTRQAGQVWFAEEAKKHGVEKLLAFTNSPPVYMTRNGKAYANNSETNLAAENYPKFAKYLSTVLKNLKERGLEIDYISPINEPQWDWSKPNQEGTPFYNNEIAGVIRALDAALEADGLNTTIDLAEAGKINYLFEDADKPGIGSQIHAFFDKSSADYIGDLNHVARNLSAHSYFTTSPFKSSVEMRSKLKTEIEKVPGLSLWMSEYCILGGNSGEIQGNGKDLGITPALYVARVIHNDLAVANASAWNWWTAVSGYDYKDGLVYVDKNNTDGNYSDSKMLWALGNYSRFIRPGFERVEVSIDGKFTQNEIFLVSAFEQPETKEMVYVFVNSGTAAIESALNLNGNKANTSKAYVTSETADLAEMEITEAGKLSIPARSIVTVLVNK</sequence>
<dbReference type="InterPro" id="IPR039743">
    <property type="entry name" value="6GAL/EXGAL"/>
</dbReference>
<accession>A0A2Z4GB86</accession>
<evidence type="ECO:0000313" key="3">
    <source>
        <dbReference type="EMBL" id="AWV98542.1"/>
    </source>
</evidence>
<dbReference type="InterPro" id="IPR039514">
    <property type="entry name" value="6GAL-like"/>
</dbReference>